<dbReference type="Proteomes" id="UP000076727">
    <property type="component" value="Unassembled WGS sequence"/>
</dbReference>
<dbReference type="STRING" id="1314783.A0A165L4N5"/>
<proteinExistence type="predicted"/>
<evidence type="ECO:0000313" key="2">
    <source>
        <dbReference type="Proteomes" id="UP000076727"/>
    </source>
</evidence>
<dbReference type="AlphaFoldDB" id="A0A165L4N5"/>
<accession>A0A165L4N5</accession>
<name>A0A165L4N5_9APHY</name>
<dbReference type="EMBL" id="KV429149">
    <property type="protein sequence ID" value="KZT63938.1"/>
    <property type="molecule type" value="Genomic_DNA"/>
</dbReference>
<sequence length="174" mass="19387">MAAAHIIPCLFNQFSNDDCSDEGHEAALTWDMLRSWTSIDIDRLTGSNINTPANGIYMTTVELRAFGRFKFYFDKDAFPTTPNKYKVRMLAAGRVLSNGQDSTDVEFRALPGIEPPHPDYLRIYAAFAKVLHLCGAVDLMDRYNQSNQGGTILPIHPTEDFEAQLSAKLAIVAL</sequence>
<protein>
    <submittedName>
        <fullName evidence="1">Uncharacterized protein</fullName>
    </submittedName>
</protein>
<organism evidence="1 2">
    <name type="scientific">Daedalea quercina L-15889</name>
    <dbReference type="NCBI Taxonomy" id="1314783"/>
    <lineage>
        <taxon>Eukaryota</taxon>
        <taxon>Fungi</taxon>
        <taxon>Dikarya</taxon>
        <taxon>Basidiomycota</taxon>
        <taxon>Agaricomycotina</taxon>
        <taxon>Agaricomycetes</taxon>
        <taxon>Polyporales</taxon>
        <taxon>Fomitopsis</taxon>
    </lineage>
</organism>
<dbReference type="OrthoDB" id="2104739at2759"/>
<gene>
    <name evidence="1" type="ORF">DAEQUDRAFT_770143</name>
</gene>
<evidence type="ECO:0000313" key="1">
    <source>
        <dbReference type="EMBL" id="KZT63938.1"/>
    </source>
</evidence>
<reference evidence="1 2" key="1">
    <citation type="journal article" date="2016" name="Mol. Biol. Evol.">
        <title>Comparative Genomics of Early-Diverging Mushroom-Forming Fungi Provides Insights into the Origins of Lignocellulose Decay Capabilities.</title>
        <authorList>
            <person name="Nagy L.G."/>
            <person name="Riley R."/>
            <person name="Tritt A."/>
            <person name="Adam C."/>
            <person name="Daum C."/>
            <person name="Floudas D."/>
            <person name="Sun H."/>
            <person name="Yadav J.S."/>
            <person name="Pangilinan J."/>
            <person name="Larsson K.H."/>
            <person name="Matsuura K."/>
            <person name="Barry K."/>
            <person name="Labutti K."/>
            <person name="Kuo R."/>
            <person name="Ohm R.A."/>
            <person name="Bhattacharya S.S."/>
            <person name="Shirouzu T."/>
            <person name="Yoshinaga Y."/>
            <person name="Martin F.M."/>
            <person name="Grigoriev I.V."/>
            <person name="Hibbett D.S."/>
        </authorList>
    </citation>
    <scope>NUCLEOTIDE SEQUENCE [LARGE SCALE GENOMIC DNA]</scope>
    <source>
        <strain evidence="1 2">L-15889</strain>
    </source>
</reference>
<keyword evidence="2" id="KW-1185">Reference proteome</keyword>